<dbReference type="Proteomes" id="UP001296993">
    <property type="component" value="Unassembled WGS sequence"/>
</dbReference>
<dbReference type="PANTHER" id="PTHR42830">
    <property type="entry name" value="OSMOTICALLY INDUCIBLE FAMILY PROTEIN"/>
    <property type="match status" value="1"/>
</dbReference>
<sequence length="144" mass="14976">MAVTRSASTVWTGDLVSGAGETTFETSKIGTFPVTWRARAEAAEGKTSPEELIAAAHATCYSMALSNMLKESGHTADKLATTAEVDFDTSDGARISEIRLTLEATVPGLEDAEFQKLAQAAKEGCPVSAALAAVPSITLDARLA</sequence>
<dbReference type="InterPro" id="IPR052707">
    <property type="entry name" value="OsmC_Ohr_Peroxiredoxin"/>
</dbReference>
<name>A0ABS4XE96_9MICC</name>
<proteinExistence type="predicted"/>
<dbReference type="InterPro" id="IPR015946">
    <property type="entry name" value="KH_dom-like_a/b"/>
</dbReference>
<organism evidence="1 2">
    <name type="scientific">Paeniglutamicibacter kerguelensis</name>
    <dbReference type="NCBI Taxonomy" id="254788"/>
    <lineage>
        <taxon>Bacteria</taxon>
        <taxon>Bacillati</taxon>
        <taxon>Actinomycetota</taxon>
        <taxon>Actinomycetes</taxon>
        <taxon>Micrococcales</taxon>
        <taxon>Micrococcaceae</taxon>
        <taxon>Paeniglutamicibacter</taxon>
    </lineage>
</organism>
<dbReference type="SUPFAM" id="SSF82784">
    <property type="entry name" value="OsmC-like"/>
    <property type="match status" value="1"/>
</dbReference>
<protein>
    <submittedName>
        <fullName evidence="1">Osmotically inducible protein OsmC</fullName>
    </submittedName>
</protein>
<dbReference type="Pfam" id="PF02566">
    <property type="entry name" value="OsmC"/>
    <property type="match status" value="1"/>
</dbReference>
<accession>A0ABS4XE96</accession>
<dbReference type="RefSeq" id="WP_209997512.1">
    <property type="nucleotide sequence ID" value="NZ_BAAAJY010000002.1"/>
</dbReference>
<dbReference type="InterPro" id="IPR019904">
    <property type="entry name" value="Peroxiredoxin_OsmC"/>
</dbReference>
<evidence type="ECO:0000313" key="1">
    <source>
        <dbReference type="EMBL" id="MBP2386621.1"/>
    </source>
</evidence>
<dbReference type="EMBL" id="JAGIOF010000001">
    <property type="protein sequence ID" value="MBP2386621.1"/>
    <property type="molecule type" value="Genomic_DNA"/>
</dbReference>
<dbReference type="Gene3D" id="3.30.300.20">
    <property type="match status" value="1"/>
</dbReference>
<keyword evidence="2" id="KW-1185">Reference proteome</keyword>
<comment type="caution">
    <text evidence="1">The sequence shown here is derived from an EMBL/GenBank/DDBJ whole genome shotgun (WGS) entry which is preliminary data.</text>
</comment>
<dbReference type="InterPro" id="IPR003718">
    <property type="entry name" value="OsmC/Ohr_fam"/>
</dbReference>
<dbReference type="InterPro" id="IPR036102">
    <property type="entry name" value="OsmC/Ohrsf"/>
</dbReference>
<gene>
    <name evidence="1" type="ORF">JOF47_002132</name>
</gene>
<evidence type="ECO:0000313" key="2">
    <source>
        <dbReference type="Proteomes" id="UP001296993"/>
    </source>
</evidence>
<reference evidence="1 2" key="1">
    <citation type="submission" date="2021-03" db="EMBL/GenBank/DDBJ databases">
        <title>Sequencing the genomes of 1000 actinobacteria strains.</title>
        <authorList>
            <person name="Klenk H.-P."/>
        </authorList>
    </citation>
    <scope>NUCLEOTIDE SEQUENCE [LARGE SCALE GENOMIC DNA]</scope>
    <source>
        <strain evidence="1 2">DSM 15797</strain>
    </source>
</reference>
<dbReference type="PANTHER" id="PTHR42830:SF1">
    <property type="entry name" value="OSMOTICALLY INDUCIBLE FAMILY PROTEIN"/>
    <property type="match status" value="1"/>
</dbReference>
<dbReference type="NCBIfam" id="TIGR03562">
    <property type="entry name" value="osmo_induc_OsmC"/>
    <property type="match status" value="1"/>
</dbReference>